<keyword evidence="12" id="KW-0904">Protein phosphatase</keyword>
<evidence type="ECO:0000256" key="14">
    <source>
        <dbReference type="ARBA" id="ARBA00023211"/>
    </source>
</evidence>
<keyword evidence="15" id="KW-0539">Nucleus</keyword>
<keyword evidence="11" id="KW-0378">Hydrolase</keyword>
<dbReference type="SMART" id="SM00364">
    <property type="entry name" value="LRR_BAC"/>
    <property type="match status" value="9"/>
</dbReference>
<dbReference type="SMART" id="SM00233">
    <property type="entry name" value="PH"/>
    <property type="match status" value="1"/>
</dbReference>
<dbReference type="GO" id="GO:0005634">
    <property type="term" value="C:nucleus"/>
    <property type="evidence" value="ECO:0007669"/>
    <property type="project" value="UniProtKB-SubCell"/>
</dbReference>
<dbReference type="InterPro" id="IPR003591">
    <property type="entry name" value="Leu-rich_rpt_typical-subtyp"/>
</dbReference>
<dbReference type="Gene3D" id="3.60.40.10">
    <property type="entry name" value="PPM-type phosphatase domain"/>
    <property type="match status" value="1"/>
</dbReference>
<dbReference type="Pfam" id="PF13516">
    <property type="entry name" value="LRR_6"/>
    <property type="match status" value="1"/>
</dbReference>
<dbReference type="InterPro" id="IPR032675">
    <property type="entry name" value="LRR_dom_sf"/>
</dbReference>
<evidence type="ECO:0000259" key="19">
    <source>
        <dbReference type="PROSITE" id="PS50003"/>
    </source>
</evidence>
<keyword evidence="13" id="KW-0472">Membrane</keyword>
<feature type="compositionally biased region" description="Low complexity" evidence="18">
    <location>
        <begin position="25"/>
        <end position="38"/>
    </location>
</feature>
<evidence type="ECO:0000256" key="3">
    <source>
        <dbReference type="ARBA" id="ARBA00004170"/>
    </source>
</evidence>
<comment type="subcellular location">
    <subcellularLocation>
        <location evidence="4">Cytoplasm</location>
    </subcellularLocation>
    <subcellularLocation>
        <location evidence="3">Membrane</location>
        <topology evidence="3">Peripheral membrane protein</topology>
    </subcellularLocation>
    <subcellularLocation>
        <location evidence="2">Nucleus</location>
    </subcellularLocation>
</comment>
<dbReference type="SMART" id="SM00369">
    <property type="entry name" value="LRR_TYP"/>
    <property type="match status" value="7"/>
</dbReference>
<evidence type="ECO:0000256" key="10">
    <source>
        <dbReference type="ARBA" id="ARBA00022737"/>
    </source>
</evidence>
<dbReference type="PROSITE" id="PS50003">
    <property type="entry name" value="PH_DOMAIN"/>
    <property type="match status" value="1"/>
</dbReference>
<dbReference type="CDD" id="cd00143">
    <property type="entry name" value="PP2Cc"/>
    <property type="match status" value="1"/>
</dbReference>
<reference evidence="21" key="1">
    <citation type="submission" date="2019-03" db="EMBL/GenBank/DDBJ databases">
        <title>Genome sequencing and reference-guided assembly of Black Bengal Goat (Capra hircus).</title>
        <authorList>
            <person name="Siddiki A.Z."/>
            <person name="Baten A."/>
            <person name="Billah M."/>
            <person name="Alam M.A.U."/>
            <person name="Shawrob K.S.M."/>
            <person name="Saha S."/>
            <person name="Chowdhury M."/>
            <person name="Rahman A.H."/>
            <person name="Stear M."/>
            <person name="Miah G."/>
            <person name="Das G.B."/>
            <person name="Hossain M.M."/>
            <person name="Kumkum M."/>
            <person name="Islam M.S."/>
            <person name="Mollah A.M."/>
            <person name="Ahsan A."/>
            <person name="Tusar F."/>
            <person name="Khan M.K.I."/>
        </authorList>
    </citation>
    <scope>NUCLEOTIDE SEQUENCE [LARGE SCALE GENOMIC DNA]</scope>
</reference>
<dbReference type="FunFam" id="3.60.40.10:FF:000003">
    <property type="entry name" value="PH domain and leucine-rich repeat protein phosphatase 1"/>
    <property type="match status" value="1"/>
</dbReference>
<dbReference type="PROSITE" id="PS51450">
    <property type="entry name" value="LRR"/>
    <property type="match status" value="2"/>
</dbReference>
<keyword evidence="14" id="KW-0464">Manganese</keyword>
<dbReference type="InterPro" id="IPR001849">
    <property type="entry name" value="PH_domain"/>
</dbReference>
<dbReference type="EC" id="3.1.3.16" evidence="5"/>
<dbReference type="SMART" id="SM00332">
    <property type="entry name" value="PP2Cc"/>
    <property type="match status" value="1"/>
</dbReference>
<keyword evidence="10" id="KW-0677">Repeat</keyword>
<evidence type="ECO:0000256" key="17">
    <source>
        <dbReference type="ARBA" id="ARBA00048336"/>
    </source>
</evidence>
<comment type="catalytic activity">
    <reaction evidence="16">
        <text>O-phospho-L-seryl-[protein] + H2O = L-seryl-[protein] + phosphate</text>
        <dbReference type="Rhea" id="RHEA:20629"/>
        <dbReference type="Rhea" id="RHEA-COMP:9863"/>
        <dbReference type="Rhea" id="RHEA-COMP:11604"/>
        <dbReference type="ChEBI" id="CHEBI:15377"/>
        <dbReference type="ChEBI" id="CHEBI:29999"/>
        <dbReference type="ChEBI" id="CHEBI:43474"/>
        <dbReference type="ChEBI" id="CHEBI:83421"/>
        <dbReference type="EC" id="3.1.3.16"/>
    </reaction>
</comment>
<comment type="catalytic activity">
    <reaction evidence="17">
        <text>O-phospho-L-threonyl-[protein] + H2O = L-threonyl-[protein] + phosphate</text>
        <dbReference type="Rhea" id="RHEA:47004"/>
        <dbReference type="Rhea" id="RHEA-COMP:11060"/>
        <dbReference type="Rhea" id="RHEA-COMP:11605"/>
        <dbReference type="ChEBI" id="CHEBI:15377"/>
        <dbReference type="ChEBI" id="CHEBI:30013"/>
        <dbReference type="ChEBI" id="CHEBI:43474"/>
        <dbReference type="ChEBI" id="CHEBI:61977"/>
        <dbReference type="EC" id="3.1.3.16"/>
    </reaction>
</comment>
<dbReference type="PANTHER" id="PTHR48051:SF43">
    <property type="entry name" value="PH DOMAIN AND LEUCINE RICH REPEAT PROTEIN PHOSPHATASE 1"/>
    <property type="match status" value="1"/>
</dbReference>
<feature type="domain" description="PH" evidence="19">
    <location>
        <begin position="109"/>
        <end position="209"/>
    </location>
</feature>
<evidence type="ECO:0000256" key="15">
    <source>
        <dbReference type="ARBA" id="ARBA00023242"/>
    </source>
</evidence>
<keyword evidence="7" id="KW-0597">Phosphoprotein</keyword>
<dbReference type="Pfam" id="PF00169">
    <property type="entry name" value="PH"/>
    <property type="match status" value="1"/>
</dbReference>
<dbReference type="Ensembl" id="ENSCHIT00010028550.1">
    <property type="protein sequence ID" value="ENSCHIP00010020303.1"/>
    <property type="gene ID" value="ENSCHIG00010014715.1"/>
</dbReference>
<dbReference type="InterPro" id="IPR001932">
    <property type="entry name" value="PPM-type_phosphatase-like_dom"/>
</dbReference>
<feature type="domain" description="PPM-type phosphatase" evidence="20">
    <location>
        <begin position="710"/>
        <end position="957"/>
    </location>
</feature>
<dbReference type="InterPro" id="IPR036457">
    <property type="entry name" value="PPM-type-like_dom_sf"/>
</dbReference>
<dbReference type="SUPFAM" id="SSF52047">
    <property type="entry name" value="RNI-like"/>
    <property type="match status" value="1"/>
</dbReference>
<evidence type="ECO:0000256" key="16">
    <source>
        <dbReference type="ARBA" id="ARBA00047761"/>
    </source>
</evidence>
<evidence type="ECO:0000256" key="4">
    <source>
        <dbReference type="ARBA" id="ARBA00004496"/>
    </source>
</evidence>
<dbReference type="SUPFAM" id="SSF52058">
    <property type="entry name" value="L domain-like"/>
    <property type="match status" value="1"/>
</dbReference>
<keyword evidence="9" id="KW-0479">Metal-binding</keyword>
<proteinExistence type="predicted"/>
<keyword evidence="8" id="KW-0433">Leucine-rich repeat</keyword>
<comment type="cofactor">
    <cofactor evidence="1">
        <name>Mn(2+)</name>
        <dbReference type="ChEBI" id="CHEBI:29035"/>
    </cofactor>
</comment>
<evidence type="ECO:0000256" key="5">
    <source>
        <dbReference type="ARBA" id="ARBA00013081"/>
    </source>
</evidence>
<evidence type="ECO:0000256" key="6">
    <source>
        <dbReference type="ARBA" id="ARBA00022490"/>
    </source>
</evidence>
<evidence type="ECO:0000256" key="8">
    <source>
        <dbReference type="ARBA" id="ARBA00022614"/>
    </source>
</evidence>
<evidence type="ECO:0000256" key="2">
    <source>
        <dbReference type="ARBA" id="ARBA00004123"/>
    </source>
</evidence>
<feature type="region of interest" description="Disordered" evidence="18">
    <location>
        <begin position="1"/>
        <end position="38"/>
    </location>
</feature>
<dbReference type="PANTHER" id="PTHR48051">
    <property type="match status" value="1"/>
</dbReference>
<dbReference type="Gene3D" id="3.80.10.10">
    <property type="entry name" value="Ribonuclease Inhibitor"/>
    <property type="match status" value="4"/>
</dbReference>
<dbReference type="SUPFAM" id="SSF50729">
    <property type="entry name" value="PH domain-like"/>
    <property type="match status" value="1"/>
</dbReference>
<sequence>RVLSPFGPQAEQGEGPVLGRSPHTGAAEGRAGAARLPPGEFIGGEGKLHGETARRLEADEKPLQIQNDYLFQLGFGALWRVQEEGLDSEVGCLIRFYAGKPHSTGSSERIQLSGMYNVRKGKMHLPVNRWTRRQVILCGTCLIVSSVKDSVAGKMHVLPLIGGKVEEVKKHQHCLALSSSGPQSQTYYICFDTFTEYLRWLRQVSKVASQRVSSVDLSCCSLEHLPANLFYSQDLTHLNLKQNFLRQNPSLPTARGLSELQRFTKLKSLNLSNNHLGDFPLAVCNIPTLAELNVSCNALRAVPAAVGAMCNLQTFLLDGNFLQTLPAELENMHQLSYLGLSFNEFTDFPEVLEKLTAVDKLCMSGNCMETLRLQALRKMPHIKHVDLRLNLIRKLVADGVDFLPHVTQLDLRDNQLGNLDATVFSGLEVLHCERNQLVALGLCGCVLKALHAASNELVQLDVSPVPNYLSYVDVSRNCLENVPEWVCESRKLEVLDIGHNQICELPARLFCNSGLRKLLAGHNRLARLPERLERTSVEVLDVQHNQLLELPPSLLMKADSLRFLNASANKLETLPPATLSEETSSILQELYLTNNNLTDKCVPLLTGHPHLKILHMAYNRLQMTAHSNCIEVFPEVMQLPEIKCVDLSCNELSEVTLPENLPPKLQELDLTGNPRLALDHRTLELLNNIRCFKIDQPSAGDASGAPAVWSHGYTEASGVKNKLCVAALSVNNFRDNREALYGVFDGDRNMEVPNLLQCTMSDILAEELQRSRSGEECMANTFLVMQRKLGTAGQKLGGAAVLCHIRHDPVDPGGPFTLTSANVGKCQTVLCRSGEPLPLSRSYAVSCEEELQRIKRHKAIITEDGKVNGVTESTRILGYTFLHPSVVPRPHVQSVALSPQDEFLILGSKGLWDSLSVEEAVGAVRSVPDALAAAKKLCTLAQSYGCRESVSAVVVQLSVPEDSFCCCEDLPPRGRCPSPPPLLFPPSPFCRHFSAVFLTAATISMHG</sequence>
<dbReference type="FunFam" id="3.80.10.10:FF:000027">
    <property type="entry name" value="PH domain and leucine rich repeat protein phosphatase 2"/>
    <property type="match status" value="1"/>
</dbReference>
<dbReference type="InterPro" id="IPR055071">
    <property type="entry name" value="RA_PHLPP-like"/>
</dbReference>
<dbReference type="FunFam" id="3.80.10.10:FF:000345">
    <property type="entry name" value="PH domain and leucine rich repeat protein phosphatase 1"/>
    <property type="match status" value="1"/>
</dbReference>
<evidence type="ECO:0000256" key="12">
    <source>
        <dbReference type="ARBA" id="ARBA00022912"/>
    </source>
</evidence>
<organism evidence="21">
    <name type="scientific">Capra hircus</name>
    <name type="common">Goat</name>
    <dbReference type="NCBI Taxonomy" id="9925"/>
    <lineage>
        <taxon>Eukaryota</taxon>
        <taxon>Metazoa</taxon>
        <taxon>Chordata</taxon>
        <taxon>Craniata</taxon>
        <taxon>Vertebrata</taxon>
        <taxon>Euteleostomi</taxon>
        <taxon>Mammalia</taxon>
        <taxon>Eutheria</taxon>
        <taxon>Laurasiatheria</taxon>
        <taxon>Artiodactyla</taxon>
        <taxon>Ruminantia</taxon>
        <taxon>Pecora</taxon>
        <taxon>Bovidae</taxon>
        <taxon>Caprinae</taxon>
        <taxon>Capra</taxon>
    </lineage>
</organism>
<protein>
    <recommendedName>
        <fullName evidence="5">protein-serine/threonine phosphatase</fullName>
        <ecNumber evidence="5">3.1.3.16</ecNumber>
    </recommendedName>
</protein>
<dbReference type="InterPro" id="IPR011993">
    <property type="entry name" value="PH-like_dom_sf"/>
</dbReference>
<reference evidence="21" key="2">
    <citation type="submission" date="2025-08" db="UniProtKB">
        <authorList>
            <consortium name="Ensembl"/>
        </authorList>
    </citation>
    <scope>IDENTIFICATION</scope>
</reference>
<evidence type="ECO:0000256" key="7">
    <source>
        <dbReference type="ARBA" id="ARBA00022553"/>
    </source>
</evidence>
<evidence type="ECO:0000256" key="18">
    <source>
        <dbReference type="SAM" id="MobiDB-lite"/>
    </source>
</evidence>
<dbReference type="GO" id="GO:0016020">
    <property type="term" value="C:membrane"/>
    <property type="evidence" value="ECO:0007669"/>
    <property type="project" value="UniProtKB-SubCell"/>
</dbReference>
<evidence type="ECO:0000256" key="1">
    <source>
        <dbReference type="ARBA" id="ARBA00001936"/>
    </source>
</evidence>
<dbReference type="AlphaFoldDB" id="A0A8C2PHI6"/>
<evidence type="ECO:0000259" key="20">
    <source>
        <dbReference type="PROSITE" id="PS51746"/>
    </source>
</evidence>
<dbReference type="SUPFAM" id="SSF81606">
    <property type="entry name" value="PP2C-like"/>
    <property type="match status" value="1"/>
</dbReference>
<name>A0A8C2PHI6_CAPHI</name>
<dbReference type="Pfam" id="PF00481">
    <property type="entry name" value="PP2C"/>
    <property type="match status" value="1"/>
</dbReference>
<dbReference type="InterPro" id="IPR001611">
    <property type="entry name" value="Leu-rich_rpt"/>
</dbReference>
<evidence type="ECO:0000256" key="11">
    <source>
        <dbReference type="ARBA" id="ARBA00022801"/>
    </source>
</evidence>
<dbReference type="Pfam" id="PF23010">
    <property type="entry name" value="RA_3"/>
    <property type="match status" value="1"/>
</dbReference>
<dbReference type="GO" id="GO:0046872">
    <property type="term" value="F:metal ion binding"/>
    <property type="evidence" value="ECO:0007669"/>
    <property type="project" value="UniProtKB-KW"/>
</dbReference>
<accession>A0A8C2PHI6</accession>
<dbReference type="PROSITE" id="PS51746">
    <property type="entry name" value="PPM_2"/>
    <property type="match status" value="1"/>
</dbReference>
<evidence type="ECO:0000313" key="21">
    <source>
        <dbReference type="Ensembl" id="ENSCHIP00010020303.1"/>
    </source>
</evidence>
<evidence type="ECO:0000256" key="9">
    <source>
        <dbReference type="ARBA" id="ARBA00022723"/>
    </source>
</evidence>
<dbReference type="InterPro" id="IPR050216">
    <property type="entry name" value="LRR_domain-containing"/>
</dbReference>
<dbReference type="Gene3D" id="2.30.29.30">
    <property type="entry name" value="Pleckstrin-homology domain (PH domain)/Phosphotyrosine-binding domain (PTB)"/>
    <property type="match status" value="1"/>
</dbReference>
<dbReference type="GO" id="GO:0004722">
    <property type="term" value="F:protein serine/threonine phosphatase activity"/>
    <property type="evidence" value="ECO:0007669"/>
    <property type="project" value="UniProtKB-EC"/>
</dbReference>
<evidence type="ECO:0000256" key="13">
    <source>
        <dbReference type="ARBA" id="ARBA00023136"/>
    </source>
</evidence>
<dbReference type="Pfam" id="PF00560">
    <property type="entry name" value="LRR_1"/>
    <property type="match status" value="1"/>
</dbReference>
<dbReference type="GO" id="GO:0005737">
    <property type="term" value="C:cytoplasm"/>
    <property type="evidence" value="ECO:0007669"/>
    <property type="project" value="UniProtKB-SubCell"/>
</dbReference>
<keyword evidence="6" id="KW-0963">Cytoplasm</keyword>